<evidence type="ECO:0000313" key="5">
    <source>
        <dbReference type="Proteomes" id="UP000054874"/>
    </source>
</evidence>
<protein>
    <recommendedName>
        <fullName evidence="6">AAA+ ATPase domain-containing protein</fullName>
    </recommendedName>
</protein>
<evidence type="ECO:0000256" key="1">
    <source>
        <dbReference type="ARBA" id="ARBA00022741"/>
    </source>
</evidence>
<dbReference type="PANTHER" id="PTHR43146">
    <property type="entry name" value="CANCER-RELATED NUCLEOSIDE-TRIPHOSPHATASE"/>
    <property type="match status" value="1"/>
</dbReference>
<organism evidence="4 5">
    <name type="scientific">Acetivibrio ethanolgignens</name>
    <dbReference type="NCBI Taxonomy" id="290052"/>
    <lineage>
        <taxon>Bacteria</taxon>
        <taxon>Bacillati</taxon>
        <taxon>Bacillota</taxon>
        <taxon>Clostridia</taxon>
        <taxon>Eubacteriales</taxon>
        <taxon>Oscillospiraceae</taxon>
        <taxon>Acetivibrio</taxon>
    </lineage>
</organism>
<dbReference type="AlphaFoldDB" id="A0A0V8QBM9"/>
<dbReference type="OrthoDB" id="9786803at2"/>
<proteinExistence type="predicted"/>
<comment type="caution">
    <text evidence="4">The sequence shown here is derived from an EMBL/GenBank/DDBJ whole genome shotgun (WGS) entry which is preliminary data.</text>
</comment>
<name>A0A0V8QBM9_9FIRM</name>
<sequence length="187" mass="20728">MKRRLFLTGAIGCGKSTAIEQALGNKISSCCGFLTRRIRDEQGKLVSFSLLDLSSGREEVFLDFSSGHPEMYMAVFKTLGAVSLRGDLLVLDEIGGIELLCTEFAASLKEALTRDVPILGVMKGEGPANALIQALGLSEEYKTAANQLRKWLQEDEETLLYTCNRFDENALLLAKQWAEVYVHEELF</sequence>
<dbReference type="InterPro" id="IPR004948">
    <property type="entry name" value="Nuc-triphosphatase_THEP1"/>
</dbReference>
<evidence type="ECO:0000256" key="3">
    <source>
        <dbReference type="ARBA" id="ARBA00022840"/>
    </source>
</evidence>
<keyword evidence="3" id="KW-0067">ATP-binding</keyword>
<reference evidence="4 5" key="1">
    <citation type="submission" date="2015-11" db="EMBL/GenBank/DDBJ databases">
        <title>Butyribacter intestini gen. nov., sp. nov., a butyric acid-producing bacterium of the family Lachnospiraceae isolated from the human faeces.</title>
        <authorList>
            <person name="Zou Y."/>
            <person name="Xue W."/>
            <person name="Luo G."/>
            <person name="Lv M."/>
        </authorList>
    </citation>
    <scope>NUCLEOTIDE SEQUENCE [LARGE SCALE GENOMIC DNA]</scope>
    <source>
        <strain evidence="4 5">ACET-33324</strain>
    </source>
</reference>
<dbReference type="GO" id="GO:0017111">
    <property type="term" value="F:ribonucleoside triphosphate phosphatase activity"/>
    <property type="evidence" value="ECO:0007669"/>
    <property type="project" value="InterPro"/>
</dbReference>
<dbReference type="STRING" id="290052.ASU35_14510"/>
<dbReference type="PANTHER" id="PTHR43146:SF1">
    <property type="entry name" value="CANCER-RELATED NUCLEOSIDE-TRIPHOSPHATASE"/>
    <property type="match status" value="1"/>
</dbReference>
<keyword evidence="1" id="KW-0547">Nucleotide-binding</keyword>
<dbReference type="Gene3D" id="3.40.50.300">
    <property type="entry name" value="P-loop containing nucleotide triphosphate hydrolases"/>
    <property type="match status" value="1"/>
</dbReference>
<dbReference type="EMBL" id="LNAM01000190">
    <property type="protein sequence ID" value="KSV57984.1"/>
    <property type="molecule type" value="Genomic_DNA"/>
</dbReference>
<dbReference type="SUPFAM" id="SSF52540">
    <property type="entry name" value="P-loop containing nucleoside triphosphate hydrolases"/>
    <property type="match status" value="1"/>
</dbReference>
<accession>A0A0V8QBM9</accession>
<dbReference type="InterPro" id="IPR027417">
    <property type="entry name" value="P-loop_NTPase"/>
</dbReference>
<evidence type="ECO:0000256" key="2">
    <source>
        <dbReference type="ARBA" id="ARBA00022801"/>
    </source>
</evidence>
<dbReference type="GO" id="GO:0005524">
    <property type="term" value="F:ATP binding"/>
    <property type="evidence" value="ECO:0007669"/>
    <property type="project" value="UniProtKB-KW"/>
</dbReference>
<gene>
    <name evidence="4" type="ORF">ASU35_14510</name>
</gene>
<dbReference type="RefSeq" id="WP_058353778.1">
    <property type="nucleotide sequence ID" value="NZ_CABMMD010000190.1"/>
</dbReference>
<evidence type="ECO:0008006" key="6">
    <source>
        <dbReference type="Google" id="ProtNLM"/>
    </source>
</evidence>
<evidence type="ECO:0000313" key="4">
    <source>
        <dbReference type="EMBL" id="KSV57984.1"/>
    </source>
</evidence>
<dbReference type="Proteomes" id="UP000054874">
    <property type="component" value="Unassembled WGS sequence"/>
</dbReference>
<keyword evidence="5" id="KW-1185">Reference proteome</keyword>
<dbReference type="Pfam" id="PF03266">
    <property type="entry name" value="NTPase_1"/>
    <property type="match status" value="1"/>
</dbReference>
<keyword evidence="2" id="KW-0378">Hydrolase</keyword>